<dbReference type="InterPro" id="IPR012337">
    <property type="entry name" value="RNaseH-like_sf"/>
</dbReference>
<dbReference type="Gene3D" id="3.30.420.10">
    <property type="entry name" value="Ribonuclease H-like superfamily/Ribonuclease H"/>
    <property type="match status" value="1"/>
</dbReference>
<reference evidence="3 4" key="1">
    <citation type="submission" date="2020-08" db="EMBL/GenBank/DDBJ databases">
        <title>Bridging the membrane lipid divide: bacteria of the FCB group superphylum have the potential to synthesize archaeal ether lipids.</title>
        <authorList>
            <person name="Villanueva L."/>
            <person name="Von Meijenfeldt F.A.B."/>
            <person name="Westbye A.B."/>
            <person name="Yadav S."/>
            <person name="Hopmans E.C."/>
            <person name="Dutilh B.E."/>
            <person name="Sinninghe Damste J.S."/>
        </authorList>
    </citation>
    <scope>NUCLEOTIDE SEQUENCE [LARGE SCALE GENOMIC DNA]</scope>
    <source>
        <strain evidence="3">NIOZ-UU36</strain>
    </source>
</reference>
<accession>A0A8J6NLJ0</accession>
<evidence type="ECO:0000313" key="4">
    <source>
        <dbReference type="Proteomes" id="UP000614469"/>
    </source>
</evidence>
<dbReference type="InterPro" id="IPR001584">
    <property type="entry name" value="Integrase_cat-core"/>
</dbReference>
<feature type="domain" description="Integrase catalytic" evidence="2">
    <location>
        <begin position="63"/>
        <end position="243"/>
    </location>
</feature>
<dbReference type="InterPro" id="IPR036397">
    <property type="entry name" value="RNaseH_sf"/>
</dbReference>
<dbReference type="GO" id="GO:0015074">
    <property type="term" value="P:DNA integration"/>
    <property type="evidence" value="ECO:0007669"/>
    <property type="project" value="InterPro"/>
</dbReference>
<evidence type="ECO:0000313" key="3">
    <source>
        <dbReference type="EMBL" id="MBC8335478.1"/>
    </source>
</evidence>
<feature type="compositionally biased region" description="Polar residues" evidence="1">
    <location>
        <begin position="345"/>
        <end position="358"/>
    </location>
</feature>
<dbReference type="AlphaFoldDB" id="A0A8J6NLJ0"/>
<feature type="non-terminal residue" evidence="3">
    <location>
        <position position="1"/>
    </location>
</feature>
<feature type="region of interest" description="Disordered" evidence="1">
    <location>
        <begin position="325"/>
        <end position="358"/>
    </location>
</feature>
<proteinExistence type="predicted"/>
<sequence length="358" mass="40552">ERKEKAIDILHGQYADFGPTLAHEKLVEQHDLKLSLGSVRQIMITEKLWTPRKAKKIIAHQMRERRASLGELVQIDGSPHRWFEERAAACTLLVFIDDATGRLGELRFVEGESFFSYAAASRAYFERHGKPVAFYSDKHGIFRVNQPSVGSGESLTQFGRAMQELEVAIICANTPQAKGRVERVNLTLQDRLVKEMRLLGISSIEEGNAYLPEFMEDFNRRFAVVPRSSNDAHRPLLLKDDLDQILTWQETRGISKNLSIQFKNVVYQIQTERPTYALRKAKVTVCLDAKGKVSILYKGKELAYTIFKKQAKQAEAISSKDLDRKVNKIRKGHKPAPDHPWRSGYSASVSGPNADIST</sequence>
<dbReference type="PANTHER" id="PTHR35004:SF7">
    <property type="entry name" value="INTEGRASE PROTEIN"/>
    <property type="match status" value="1"/>
</dbReference>
<dbReference type="SUPFAM" id="SSF53098">
    <property type="entry name" value="Ribonuclease H-like"/>
    <property type="match status" value="1"/>
</dbReference>
<protein>
    <submittedName>
        <fullName evidence="3">ISNCY family transposase</fullName>
    </submittedName>
</protein>
<gene>
    <name evidence="3" type="ORF">H8E29_09450</name>
</gene>
<organism evidence="3 4">
    <name type="scientific">Candidatus Desulfolinea nitratireducens</name>
    <dbReference type="NCBI Taxonomy" id="2841698"/>
    <lineage>
        <taxon>Bacteria</taxon>
        <taxon>Bacillati</taxon>
        <taxon>Chloroflexota</taxon>
        <taxon>Anaerolineae</taxon>
        <taxon>Anaerolineales</taxon>
        <taxon>Anaerolineales incertae sedis</taxon>
        <taxon>Candidatus Desulfolinea</taxon>
    </lineage>
</organism>
<dbReference type="NCBIfam" id="NF033594">
    <property type="entry name" value="transpos_ISNCY_2"/>
    <property type="match status" value="1"/>
</dbReference>
<comment type="caution">
    <text evidence="3">The sequence shown here is derived from an EMBL/GenBank/DDBJ whole genome shotgun (WGS) entry which is preliminary data.</text>
</comment>
<dbReference type="GO" id="GO:0003676">
    <property type="term" value="F:nucleic acid binding"/>
    <property type="evidence" value="ECO:0007669"/>
    <property type="project" value="InterPro"/>
</dbReference>
<dbReference type="PROSITE" id="PS50994">
    <property type="entry name" value="INTEGRASE"/>
    <property type="match status" value="1"/>
</dbReference>
<dbReference type="PANTHER" id="PTHR35004">
    <property type="entry name" value="TRANSPOSASE RV3428C-RELATED"/>
    <property type="match status" value="1"/>
</dbReference>
<dbReference type="EMBL" id="JACNJN010000111">
    <property type="protein sequence ID" value="MBC8335478.1"/>
    <property type="molecule type" value="Genomic_DNA"/>
</dbReference>
<evidence type="ECO:0000259" key="2">
    <source>
        <dbReference type="PROSITE" id="PS50994"/>
    </source>
</evidence>
<name>A0A8J6NLJ0_9CHLR</name>
<dbReference type="InterPro" id="IPR047797">
    <property type="entry name" value="ISNCY_transpos"/>
</dbReference>
<evidence type="ECO:0000256" key="1">
    <source>
        <dbReference type="SAM" id="MobiDB-lite"/>
    </source>
</evidence>
<dbReference type="Proteomes" id="UP000614469">
    <property type="component" value="Unassembled WGS sequence"/>
</dbReference>